<proteinExistence type="predicted"/>
<evidence type="ECO:0000256" key="2">
    <source>
        <dbReference type="PROSITE-ProRule" id="PRU00035"/>
    </source>
</evidence>
<dbReference type="Proteomes" id="UP000245207">
    <property type="component" value="Unassembled WGS sequence"/>
</dbReference>
<dbReference type="SUPFAM" id="SSF47370">
    <property type="entry name" value="Bromodomain"/>
    <property type="match status" value="1"/>
</dbReference>
<dbReference type="STRING" id="35608.A0A2U1NZB2"/>
<gene>
    <name evidence="5" type="ORF">CTI12_AA209970</name>
</gene>
<evidence type="ECO:0000256" key="3">
    <source>
        <dbReference type="SAM" id="Phobius"/>
    </source>
</evidence>
<evidence type="ECO:0000313" key="5">
    <source>
        <dbReference type="EMBL" id="PWA78836.1"/>
    </source>
</evidence>
<dbReference type="PROSITE" id="PS50014">
    <property type="entry name" value="BROMODOMAIN_2"/>
    <property type="match status" value="1"/>
</dbReference>
<dbReference type="OrthoDB" id="21449at2759"/>
<evidence type="ECO:0000313" key="6">
    <source>
        <dbReference type="Proteomes" id="UP000245207"/>
    </source>
</evidence>
<comment type="caution">
    <text evidence="5">The sequence shown here is derived from an EMBL/GenBank/DDBJ whole genome shotgun (WGS) entry which is preliminary data.</text>
</comment>
<dbReference type="InterPro" id="IPR001487">
    <property type="entry name" value="Bromodomain"/>
</dbReference>
<sequence length="150" mass="16868">MSWVFKALVDFVGLGLHDYHQIIKRPMELGTVMSNLSKGSYSNVGDFAADVKLVLRMLCCIILVLMLFMRVVNVKDMVNDVVNMINSASAVEAPSVLADIDDVPMSVKMDGVKKSKKNVWENVSWGQYLQSPFFKIMFLKPTVQHRVKAV</sequence>
<protein>
    <submittedName>
        <fullName evidence="5">Bromodomain, NET domain protein</fullName>
    </submittedName>
</protein>
<keyword evidence="3" id="KW-0812">Transmembrane</keyword>
<dbReference type="EMBL" id="PKPP01001935">
    <property type="protein sequence ID" value="PWA78836.1"/>
    <property type="molecule type" value="Genomic_DNA"/>
</dbReference>
<organism evidence="5 6">
    <name type="scientific">Artemisia annua</name>
    <name type="common">Sweet wormwood</name>
    <dbReference type="NCBI Taxonomy" id="35608"/>
    <lineage>
        <taxon>Eukaryota</taxon>
        <taxon>Viridiplantae</taxon>
        <taxon>Streptophyta</taxon>
        <taxon>Embryophyta</taxon>
        <taxon>Tracheophyta</taxon>
        <taxon>Spermatophyta</taxon>
        <taxon>Magnoliopsida</taxon>
        <taxon>eudicotyledons</taxon>
        <taxon>Gunneridae</taxon>
        <taxon>Pentapetalae</taxon>
        <taxon>asterids</taxon>
        <taxon>campanulids</taxon>
        <taxon>Asterales</taxon>
        <taxon>Asteraceae</taxon>
        <taxon>Asteroideae</taxon>
        <taxon>Anthemideae</taxon>
        <taxon>Artemisiinae</taxon>
        <taxon>Artemisia</taxon>
    </lineage>
</organism>
<keyword evidence="6" id="KW-1185">Reference proteome</keyword>
<feature type="transmembrane region" description="Helical" evidence="3">
    <location>
        <begin position="53"/>
        <end position="72"/>
    </location>
</feature>
<evidence type="ECO:0000256" key="1">
    <source>
        <dbReference type="ARBA" id="ARBA00023117"/>
    </source>
</evidence>
<dbReference type="PANTHER" id="PTHR45926">
    <property type="entry name" value="OSJNBA0053K19.4 PROTEIN"/>
    <property type="match status" value="1"/>
</dbReference>
<dbReference type="Pfam" id="PF00439">
    <property type="entry name" value="Bromodomain"/>
    <property type="match status" value="1"/>
</dbReference>
<keyword evidence="1 2" id="KW-0103">Bromodomain</keyword>
<feature type="domain" description="Bromo" evidence="4">
    <location>
        <begin position="1"/>
        <end position="56"/>
    </location>
</feature>
<accession>A0A2U1NZB2</accession>
<dbReference type="PRINTS" id="PR00503">
    <property type="entry name" value="BROMODOMAIN"/>
</dbReference>
<reference evidence="5 6" key="1">
    <citation type="journal article" date="2018" name="Mol. Plant">
        <title>The genome of Artemisia annua provides insight into the evolution of Asteraceae family and artemisinin biosynthesis.</title>
        <authorList>
            <person name="Shen Q."/>
            <person name="Zhang L."/>
            <person name="Liao Z."/>
            <person name="Wang S."/>
            <person name="Yan T."/>
            <person name="Shi P."/>
            <person name="Liu M."/>
            <person name="Fu X."/>
            <person name="Pan Q."/>
            <person name="Wang Y."/>
            <person name="Lv Z."/>
            <person name="Lu X."/>
            <person name="Zhang F."/>
            <person name="Jiang W."/>
            <person name="Ma Y."/>
            <person name="Chen M."/>
            <person name="Hao X."/>
            <person name="Li L."/>
            <person name="Tang Y."/>
            <person name="Lv G."/>
            <person name="Zhou Y."/>
            <person name="Sun X."/>
            <person name="Brodelius P.E."/>
            <person name="Rose J.K.C."/>
            <person name="Tang K."/>
        </authorList>
    </citation>
    <scope>NUCLEOTIDE SEQUENCE [LARGE SCALE GENOMIC DNA]</scope>
    <source>
        <strain evidence="6">cv. Huhao1</strain>
        <tissue evidence="5">Leaf</tissue>
    </source>
</reference>
<keyword evidence="3" id="KW-0472">Membrane</keyword>
<name>A0A2U1NZB2_ARTAN</name>
<dbReference type="AlphaFoldDB" id="A0A2U1NZB2"/>
<evidence type="ECO:0000259" key="4">
    <source>
        <dbReference type="PROSITE" id="PS50014"/>
    </source>
</evidence>
<keyword evidence="3" id="KW-1133">Transmembrane helix</keyword>
<dbReference type="InterPro" id="IPR036427">
    <property type="entry name" value="Bromodomain-like_sf"/>
</dbReference>
<dbReference type="Gene3D" id="1.20.920.10">
    <property type="entry name" value="Bromodomain-like"/>
    <property type="match status" value="1"/>
</dbReference>